<organism evidence="3 4">
    <name type="scientific">Neogobius melanostomus</name>
    <name type="common">round goby</name>
    <dbReference type="NCBI Taxonomy" id="47308"/>
    <lineage>
        <taxon>Eukaryota</taxon>
        <taxon>Metazoa</taxon>
        <taxon>Chordata</taxon>
        <taxon>Craniata</taxon>
        <taxon>Vertebrata</taxon>
        <taxon>Euteleostomi</taxon>
        <taxon>Actinopterygii</taxon>
        <taxon>Neopterygii</taxon>
        <taxon>Teleostei</taxon>
        <taxon>Neoteleostei</taxon>
        <taxon>Acanthomorphata</taxon>
        <taxon>Gobiaria</taxon>
        <taxon>Gobiiformes</taxon>
        <taxon>Gobioidei</taxon>
        <taxon>Gobiidae</taxon>
        <taxon>Benthophilinae</taxon>
        <taxon>Neogobiini</taxon>
        <taxon>Neogobius</taxon>
    </lineage>
</organism>
<evidence type="ECO:0000313" key="3">
    <source>
        <dbReference type="Ensembl" id="ENSNMLP00000002980.1"/>
    </source>
</evidence>
<name>A0A8C6WFG2_9GOBI</name>
<sequence>MWLTGVAGVLFGVICIVQQACSESKVIHRKAVPTPDSSTGLEEDIQIVINQIHSLSDHKSKSRSSLTDPLPIEGVDLNAYYRVIENLYVLLQPLLRKGFLEDLPKTLVCVFSGKEDCGLEAELIKALSMEMGPPLLAGLSSLTKSTCSLLGTDEEPHSFFRTYLRMGDSTMATLTGIQDIFVNILTYFPVSGNLVNTVSGLMDTIIKYTLEILFTVLEVPVEYIKIALQFGIRVPSLDEEGMCEHGDLKQLIMWGLRHNVSWSFGTALIDILLDIFLAPEQSHCTYPSPDCPGPGVPFQRSSLDIYHNILLKCDHKDLAELNDTVCPEILAHLRNPPSASVLTFCKALSSLDPELIKLVWRNACSLLQAVMSPLTSRSAGDCTSFGTFPSPVIHPPPTTKSISQQDVPMRIVREASNLNELICDYNSWIENIILDPMLVSLCGDNKREEFVKHVCNNIQLWKKLVSDSRNSWVYAYCANSTADLANMVNELCLYEQWVLEMKLIDPHLLEFCIILDEEHISLLICQDTRFFQIVFSNPANEHLMPNCSQVLPIPALPDTNFDSADPCHYSHWQDPSLIHFSVISMCSEFDKEDFDREVCANQTFLNQLLILITNEWLHERCAKAEFNTKRLCDYNTWASRDVDDSVVALCWQHDQSAFQKNVCCNLAVFQRLLQDPRNIWLRSICDETEERDMAQLIKQVCKYALWTSPIIVDMTDLATCAWADPDNFTSKVCRNDMVLNNLLANQDNTWLIQHCHNSTNPGENPNGGQGQGIVGFDPSEQCLYLSWSVSLPDPTLVTLCLEHDRANFVSTICPNPTLFSALSQEPSNAWLGSMCATYANYTGTGTGEQPSCLAKDLVIKFNWTCSHDLALACRPGAGQNVVMQAVVRCWLESMRSRMEDLLTPEVTAVLDQAVSLAVVSLLALEEIQNTTYHVTENIGYNIVAFVDDLFKTETNYVKKRVILQCFGRVLTSLMQTAREIKPSKFVFIKEYFRIPVHDLRVVLSGTHITTIRMILLYYSGYKDTLQLPLKFLPTLTSVLLQKHLTTDWSLFPELASLLALASPTDIHRLPLLQNNIHVREIINQNLALMTLEQQHAFGAWFGIVMDPINIIRGQQSLIRDTGNLIAYLPFNNFQHLSAAQLLDGLNVLQRNTLSPIQQEFIAQRVIGTYKNLTSQDFIRLGYITCLADPDDLIVYKGTEAFPVIQDIIRKCTRDGLKLPSYLLSSLLLNSTQTNKPSDLTVDQIKEMAYLLPMLGVNFIQNLTPSQLFNVLDVIKSVNFSPAQASIIVEKLSSVMELNFPGRLQELGSLVVGVESELLLTLTSEKLLSSLPSMAQQTTSFSPTQCHAIATKLWGYLDVFSWLDNVKPLLYCTPLASVLPRTSELVINSSKTVKMPWNTQQAQAIFKKVLDLKPSLIKEDFQ</sequence>
<evidence type="ECO:0000313" key="4">
    <source>
        <dbReference type="Proteomes" id="UP000694523"/>
    </source>
</evidence>
<dbReference type="Ensembl" id="ENSNMLT00000003425.1">
    <property type="protein sequence ID" value="ENSNMLP00000002980.1"/>
    <property type="gene ID" value="ENSNMLG00000002174.1"/>
</dbReference>
<protein>
    <recommendedName>
        <fullName evidence="2">Stereocilin LRR domain-containing protein</fullName>
    </recommendedName>
</protein>
<feature type="domain" description="Stereocilin LRR" evidence="2">
    <location>
        <begin position="933"/>
        <end position="1327"/>
    </location>
</feature>
<keyword evidence="4" id="KW-1185">Reference proteome</keyword>
<dbReference type="Pfam" id="PF21058">
    <property type="entry name" value="Stereocilin"/>
    <property type="match status" value="1"/>
</dbReference>
<proteinExistence type="predicted"/>
<reference evidence="3" key="1">
    <citation type="submission" date="2025-08" db="UniProtKB">
        <authorList>
            <consortium name="Ensembl"/>
        </authorList>
    </citation>
    <scope>IDENTIFICATION</scope>
</reference>
<dbReference type="Proteomes" id="UP000694523">
    <property type="component" value="Unplaced"/>
</dbReference>
<evidence type="ECO:0000259" key="2">
    <source>
        <dbReference type="Pfam" id="PF21058"/>
    </source>
</evidence>
<accession>A0A8C6WFG2</accession>
<dbReference type="InterPro" id="IPR048992">
    <property type="entry name" value="Stereocilin_LRR"/>
</dbReference>
<evidence type="ECO:0000256" key="1">
    <source>
        <dbReference type="SAM" id="SignalP"/>
    </source>
</evidence>
<reference evidence="3" key="2">
    <citation type="submission" date="2025-09" db="UniProtKB">
        <authorList>
            <consortium name="Ensembl"/>
        </authorList>
    </citation>
    <scope>IDENTIFICATION</scope>
</reference>
<feature type="chain" id="PRO_5034812282" description="Stereocilin LRR domain-containing protein" evidence="1">
    <location>
        <begin position="23"/>
        <end position="1421"/>
    </location>
</feature>
<feature type="signal peptide" evidence="1">
    <location>
        <begin position="1"/>
        <end position="22"/>
    </location>
</feature>
<keyword evidence="1" id="KW-0732">Signal</keyword>